<evidence type="ECO:0000259" key="2">
    <source>
        <dbReference type="Pfam" id="PF03101"/>
    </source>
</evidence>
<evidence type="ECO:0000313" key="4">
    <source>
        <dbReference type="Proteomes" id="UP000001072"/>
    </source>
</evidence>
<dbReference type="EMBL" id="GL883117">
    <property type="protein sequence ID" value="EGG04561.1"/>
    <property type="molecule type" value="Genomic_DNA"/>
</dbReference>
<feature type="region of interest" description="Disordered" evidence="1">
    <location>
        <begin position="235"/>
        <end position="368"/>
    </location>
</feature>
<feature type="compositionally biased region" description="Low complexity" evidence="1">
    <location>
        <begin position="328"/>
        <end position="340"/>
    </location>
</feature>
<accession>F4RS96</accession>
<dbReference type="RefSeq" id="XP_007412000.1">
    <property type="nucleotide sequence ID" value="XM_007411938.1"/>
</dbReference>
<sequence length="368" mass="40850">MSTINNDNIPDIDMPAPPEICLPGTRDPLDPKTREHMDRYVKSFAAPHGYLISVGKSYVSKGRCTYRCHRGGFCKTSNDTAKTSKSLKIQCPFELKAKLDTEHRYWTLSHINTSHNHPPNFELEYIPPDDKNSTGVDIDTFLYSLSQRLQLLDSTTQMTIVEEINHILDKPHSTHASVIRPSSSKKIAESQDTNTTILLNLAKVDTLHEQSHVAQKTHSVPHENINVEILQPSFPVDHSTKTHTTATNSAPTSVLNNTHETDDGTPSVPPLPPISSGPSVLHIQPPSTRPDQAEPSGTSVLNIQAPPTGTDNTKVTHNNHKVSHNTKKNTSSTNTCSSVNERPRTRKQLREQVPECSKPITRTNKSKR</sequence>
<dbReference type="InParanoid" id="F4RS96"/>
<feature type="compositionally biased region" description="Polar residues" evidence="1">
    <location>
        <begin position="285"/>
        <end position="316"/>
    </location>
</feature>
<organism evidence="4">
    <name type="scientific">Melampsora larici-populina (strain 98AG31 / pathotype 3-4-7)</name>
    <name type="common">Poplar leaf rust fungus</name>
    <dbReference type="NCBI Taxonomy" id="747676"/>
    <lineage>
        <taxon>Eukaryota</taxon>
        <taxon>Fungi</taxon>
        <taxon>Dikarya</taxon>
        <taxon>Basidiomycota</taxon>
        <taxon>Pucciniomycotina</taxon>
        <taxon>Pucciniomycetes</taxon>
        <taxon>Pucciniales</taxon>
        <taxon>Melampsoraceae</taxon>
        <taxon>Melampsora</taxon>
    </lineage>
</organism>
<reference evidence="4" key="1">
    <citation type="journal article" date="2011" name="Proc. Natl. Acad. Sci. U.S.A.">
        <title>Obligate biotrophy features unraveled by the genomic analysis of rust fungi.</title>
        <authorList>
            <person name="Duplessis S."/>
            <person name="Cuomo C.A."/>
            <person name="Lin Y.-C."/>
            <person name="Aerts A."/>
            <person name="Tisserant E."/>
            <person name="Veneault-Fourrey C."/>
            <person name="Joly D.L."/>
            <person name="Hacquard S."/>
            <person name="Amselem J."/>
            <person name="Cantarel B.L."/>
            <person name="Chiu R."/>
            <person name="Coutinho P.M."/>
            <person name="Feau N."/>
            <person name="Field M."/>
            <person name="Frey P."/>
            <person name="Gelhaye E."/>
            <person name="Goldberg J."/>
            <person name="Grabherr M.G."/>
            <person name="Kodira C.D."/>
            <person name="Kohler A."/>
            <person name="Kuees U."/>
            <person name="Lindquist E.A."/>
            <person name="Lucas S.M."/>
            <person name="Mago R."/>
            <person name="Mauceli E."/>
            <person name="Morin E."/>
            <person name="Murat C."/>
            <person name="Pangilinan J.L."/>
            <person name="Park R."/>
            <person name="Pearson M."/>
            <person name="Quesneville H."/>
            <person name="Rouhier N."/>
            <person name="Sakthikumar S."/>
            <person name="Salamov A.A."/>
            <person name="Schmutz J."/>
            <person name="Selles B."/>
            <person name="Shapiro H."/>
            <person name="Tanguay P."/>
            <person name="Tuskan G.A."/>
            <person name="Henrissat B."/>
            <person name="Van de Peer Y."/>
            <person name="Rouze P."/>
            <person name="Ellis J.G."/>
            <person name="Dodds P.N."/>
            <person name="Schein J.E."/>
            <person name="Zhong S."/>
            <person name="Hamelin R.C."/>
            <person name="Grigoriev I.V."/>
            <person name="Szabo L.J."/>
            <person name="Martin F."/>
        </authorList>
    </citation>
    <scope>NUCLEOTIDE SEQUENCE [LARGE SCALE GENOMIC DNA]</scope>
    <source>
        <strain evidence="4">98AG31 / pathotype 3-4-7</strain>
    </source>
</reference>
<feature type="compositionally biased region" description="Polar residues" evidence="1">
    <location>
        <begin position="242"/>
        <end position="258"/>
    </location>
</feature>
<dbReference type="HOGENOM" id="CLU_064125_0_0_1"/>
<protein>
    <recommendedName>
        <fullName evidence="2">FAR1 domain-containing protein</fullName>
    </recommendedName>
</protein>
<proteinExistence type="predicted"/>
<dbReference type="Proteomes" id="UP000001072">
    <property type="component" value="Unassembled WGS sequence"/>
</dbReference>
<feature type="compositionally biased region" description="Basic residues" evidence="1">
    <location>
        <begin position="317"/>
        <end position="327"/>
    </location>
</feature>
<evidence type="ECO:0000256" key="1">
    <source>
        <dbReference type="SAM" id="MobiDB-lite"/>
    </source>
</evidence>
<dbReference type="VEuPathDB" id="FungiDB:MELLADRAFT_108186"/>
<dbReference type="Pfam" id="PF03101">
    <property type="entry name" value="FAR1"/>
    <property type="match status" value="1"/>
</dbReference>
<dbReference type="GeneID" id="18923406"/>
<name>F4RS96_MELLP</name>
<dbReference type="InterPro" id="IPR004330">
    <property type="entry name" value="FAR1_DNA_bnd_dom"/>
</dbReference>
<keyword evidence="4" id="KW-1185">Reference proteome</keyword>
<dbReference type="AlphaFoldDB" id="F4RS96"/>
<evidence type="ECO:0000313" key="3">
    <source>
        <dbReference type="EMBL" id="EGG04561.1"/>
    </source>
</evidence>
<gene>
    <name evidence="3" type="ORF">MELLADRAFT_108186</name>
</gene>
<dbReference type="KEGG" id="mlr:MELLADRAFT_108186"/>
<feature type="domain" description="FAR1" evidence="2">
    <location>
        <begin position="40"/>
        <end position="118"/>
    </location>
</feature>